<comment type="cofactor">
    <cofactor evidence="1">
        <name>Zn(2+)</name>
        <dbReference type="ChEBI" id="CHEBI:29105"/>
    </cofactor>
</comment>
<dbReference type="EMBL" id="UINC01000344">
    <property type="protein sequence ID" value="SUZ53693.1"/>
    <property type="molecule type" value="Genomic_DNA"/>
</dbReference>
<dbReference type="AlphaFoldDB" id="A0A381NJJ6"/>
<dbReference type="Gene3D" id="3.40.50.10310">
    <property type="entry name" value="Creatininase"/>
    <property type="match status" value="2"/>
</dbReference>
<keyword evidence="3" id="KW-0378">Hydrolase</keyword>
<keyword evidence="2" id="KW-0479">Metal-binding</keyword>
<dbReference type="GO" id="GO:0009231">
    <property type="term" value="P:riboflavin biosynthetic process"/>
    <property type="evidence" value="ECO:0007669"/>
    <property type="project" value="TreeGrafter"/>
</dbReference>
<organism evidence="6">
    <name type="scientific">marine metagenome</name>
    <dbReference type="NCBI Taxonomy" id="408172"/>
    <lineage>
        <taxon>unclassified sequences</taxon>
        <taxon>metagenomes</taxon>
        <taxon>ecological metagenomes</taxon>
    </lineage>
</organism>
<dbReference type="PANTHER" id="PTHR35005:SF1">
    <property type="entry name" value="2-AMINO-5-FORMYLAMINO-6-RIBOSYLAMINOPYRIMIDIN-4(3H)-ONE 5'-MONOPHOSPHATE DEFORMYLASE"/>
    <property type="match status" value="1"/>
</dbReference>
<feature type="region of interest" description="Disordered" evidence="5">
    <location>
        <begin position="302"/>
        <end position="337"/>
    </location>
</feature>
<dbReference type="SUPFAM" id="SSF102215">
    <property type="entry name" value="Creatininase"/>
    <property type="match status" value="2"/>
</dbReference>
<sequence length="601" mass="64760">MPLSCLEETMKTNLVIGIVLLTVLPLSAQQRRAPDPRSMGGGDCRDNVYNCVDTPNPLPAPDTVWLEEMTWMDVRDALAAGKTTAIVPTGGVEPNGPWLVTGKHNHVLHTNCDAIARKLGNAICAPIIKLVPEGTIEPPSGHMRSPGTISLREETFQAMLTDVARSLKVHGFRNIVFIGDSGGNQGGQRAVAEQLNAEWNAGPVVAHVQEYYDYASAARYMTYRGLEEGTGDGLHDDPIITLNMFADDPSSVRYDKRVTAGLATINGVSLTDRVQTLERAREVVEFRATLTVEAINRALANRGTLPVPTRPAQTDRRGSTQPRQRPTPDPRTMGGGDCRANTYNCSDTPNPLPTADTVWLEEMTWMDVRDAMATGKTTAIIPTGGIEPNGPWLVTGKHNYALRANCDAVARNLGNAICAPVLELVPEGQIDPPTGHMRSPGTLSLRQETFEAVLTDVAHSLKIHGFGNIVFIGDSGGNQSGMSNVATALSARWKGDTTVLHIPEYYRAPPGTVDVLADLGVTNEGHASDGLHDNPTITLNMMLDDLRSVRWAERVASRQANIDGVSIADLGTSLELARKVAAARAARTSDLIRKRITESGT</sequence>
<dbReference type="InterPro" id="IPR024087">
    <property type="entry name" value="Creatininase-like_sf"/>
</dbReference>
<evidence type="ECO:0000256" key="5">
    <source>
        <dbReference type="SAM" id="MobiDB-lite"/>
    </source>
</evidence>
<dbReference type="GO" id="GO:0046872">
    <property type="term" value="F:metal ion binding"/>
    <property type="evidence" value="ECO:0007669"/>
    <property type="project" value="UniProtKB-KW"/>
</dbReference>
<name>A0A381NJJ6_9ZZZZ</name>
<evidence type="ECO:0000256" key="2">
    <source>
        <dbReference type="ARBA" id="ARBA00022723"/>
    </source>
</evidence>
<gene>
    <name evidence="6" type="ORF">METZ01_LOCUS6547</name>
</gene>
<reference evidence="6" key="1">
    <citation type="submission" date="2018-05" db="EMBL/GenBank/DDBJ databases">
        <authorList>
            <person name="Lanie J.A."/>
            <person name="Ng W.-L."/>
            <person name="Kazmierczak K.M."/>
            <person name="Andrzejewski T.M."/>
            <person name="Davidsen T.M."/>
            <person name="Wayne K.J."/>
            <person name="Tettelin H."/>
            <person name="Glass J.I."/>
            <person name="Rusch D."/>
            <person name="Podicherti R."/>
            <person name="Tsui H.-C.T."/>
            <person name="Winkler M.E."/>
        </authorList>
    </citation>
    <scope>NUCLEOTIDE SEQUENCE</scope>
</reference>
<proteinExistence type="predicted"/>
<dbReference type="Pfam" id="PF02633">
    <property type="entry name" value="Creatininase"/>
    <property type="match status" value="2"/>
</dbReference>
<evidence type="ECO:0008006" key="7">
    <source>
        <dbReference type="Google" id="ProtNLM"/>
    </source>
</evidence>
<protein>
    <recommendedName>
        <fullName evidence="7">Creatininase</fullName>
    </recommendedName>
</protein>
<evidence type="ECO:0000313" key="6">
    <source>
        <dbReference type="EMBL" id="SUZ53693.1"/>
    </source>
</evidence>
<keyword evidence="4" id="KW-0862">Zinc</keyword>
<dbReference type="InterPro" id="IPR003785">
    <property type="entry name" value="Creatininase/forma_Hydrolase"/>
</dbReference>
<dbReference type="PANTHER" id="PTHR35005">
    <property type="entry name" value="3-DEHYDRO-SCYLLO-INOSOSE HYDROLASE"/>
    <property type="match status" value="1"/>
</dbReference>
<evidence type="ECO:0000256" key="1">
    <source>
        <dbReference type="ARBA" id="ARBA00001947"/>
    </source>
</evidence>
<accession>A0A381NJJ6</accession>
<dbReference type="GO" id="GO:0016811">
    <property type="term" value="F:hydrolase activity, acting on carbon-nitrogen (but not peptide) bonds, in linear amides"/>
    <property type="evidence" value="ECO:0007669"/>
    <property type="project" value="TreeGrafter"/>
</dbReference>
<evidence type="ECO:0000256" key="3">
    <source>
        <dbReference type="ARBA" id="ARBA00022801"/>
    </source>
</evidence>
<evidence type="ECO:0000256" key="4">
    <source>
        <dbReference type="ARBA" id="ARBA00022833"/>
    </source>
</evidence>